<dbReference type="AlphaFoldDB" id="A0A318J3X3"/>
<dbReference type="Proteomes" id="UP000247792">
    <property type="component" value="Unassembled WGS sequence"/>
</dbReference>
<dbReference type="GO" id="GO:0016791">
    <property type="term" value="F:phosphatase activity"/>
    <property type="evidence" value="ECO:0007669"/>
    <property type="project" value="TreeGrafter"/>
</dbReference>
<sequence length="243" mass="27428">MAALYLVRHGQASFGNQNYDQLSELGEQQARHLGRWWAARDMQVSRVVTGALKRHQQTAQACLSEMLQQDVNGLDTSAWHCDAGFNEYNHHEVLARHVPAFDDPAAVKHFLMNTPNGKQAFQDIFAQAISRWMSGEYDAEYVESWNEFRQRCVIAMHKQLALADDAKNIVVFTSGGTISALCQHVLGFPDPRFAELNWSLVNSAVTRFHLQPTAEGMLRPALAYLNNFSHLEVLNNPKAITYV</sequence>
<reference evidence="1 2" key="1">
    <citation type="submission" date="2018-05" db="EMBL/GenBank/DDBJ databases">
        <title>Genomic Encyclopedia of Type Strains, Phase IV (KMG-IV): sequencing the most valuable type-strain genomes for metagenomic binning, comparative biology and taxonomic classification.</title>
        <authorList>
            <person name="Goeker M."/>
        </authorList>
    </citation>
    <scope>NUCLEOTIDE SEQUENCE [LARGE SCALE GENOMIC DNA]</scope>
    <source>
        <strain evidence="1 2">DSM 19792</strain>
    </source>
</reference>
<keyword evidence="2" id="KW-1185">Reference proteome</keyword>
<gene>
    <name evidence="1" type="ORF">DFR42_104307</name>
</gene>
<organism evidence="1 2">
    <name type="scientific">Undibacterium pigrum</name>
    <dbReference type="NCBI Taxonomy" id="401470"/>
    <lineage>
        <taxon>Bacteria</taxon>
        <taxon>Pseudomonadati</taxon>
        <taxon>Pseudomonadota</taxon>
        <taxon>Betaproteobacteria</taxon>
        <taxon>Burkholderiales</taxon>
        <taxon>Oxalobacteraceae</taxon>
        <taxon>Undibacterium</taxon>
    </lineage>
</organism>
<proteinExistence type="predicted"/>
<accession>A0A318J3X3</accession>
<dbReference type="Pfam" id="PF00300">
    <property type="entry name" value="His_Phos_1"/>
    <property type="match status" value="2"/>
</dbReference>
<dbReference type="GO" id="GO:0005737">
    <property type="term" value="C:cytoplasm"/>
    <property type="evidence" value="ECO:0007669"/>
    <property type="project" value="TreeGrafter"/>
</dbReference>
<dbReference type="SMART" id="SM00855">
    <property type="entry name" value="PGAM"/>
    <property type="match status" value="1"/>
</dbReference>
<name>A0A318J3X3_9BURK</name>
<dbReference type="PANTHER" id="PTHR48100:SF1">
    <property type="entry name" value="HISTIDINE PHOSPHATASE FAMILY PROTEIN-RELATED"/>
    <property type="match status" value="1"/>
</dbReference>
<dbReference type="Gene3D" id="3.40.50.1240">
    <property type="entry name" value="Phosphoglycerate mutase-like"/>
    <property type="match status" value="1"/>
</dbReference>
<dbReference type="RefSeq" id="WP_110255834.1">
    <property type="nucleotide sequence ID" value="NZ_QJKB01000004.1"/>
</dbReference>
<dbReference type="InterPro" id="IPR029033">
    <property type="entry name" value="His_PPase_superfam"/>
</dbReference>
<comment type="caution">
    <text evidence="1">The sequence shown here is derived from an EMBL/GenBank/DDBJ whole genome shotgun (WGS) entry which is preliminary data.</text>
</comment>
<dbReference type="InterPro" id="IPR050275">
    <property type="entry name" value="PGM_Phosphatase"/>
</dbReference>
<dbReference type="EMBL" id="QJKB01000004">
    <property type="protein sequence ID" value="PXX43306.1"/>
    <property type="molecule type" value="Genomic_DNA"/>
</dbReference>
<dbReference type="SUPFAM" id="SSF53254">
    <property type="entry name" value="Phosphoglycerate mutase-like"/>
    <property type="match status" value="1"/>
</dbReference>
<dbReference type="OrthoDB" id="280692at2"/>
<dbReference type="CDD" id="cd07067">
    <property type="entry name" value="HP_PGM_like"/>
    <property type="match status" value="1"/>
</dbReference>
<dbReference type="PANTHER" id="PTHR48100">
    <property type="entry name" value="BROAD-SPECIFICITY PHOSPHATASE YOR283W-RELATED"/>
    <property type="match status" value="1"/>
</dbReference>
<protein>
    <submittedName>
        <fullName evidence="1">Broad specificity phosphatase PhoE</fullName>
    </submittedName>
</protein>
<evidence type="ECO:0000313" key="2">
    <source>
        <dbReference type="Proteomes" id="UP000247792"/>
    </source>
</evidence>
<evidence type="ECO:0000313" key="1">
    <source>
        <dbReference type="EMBL" id="PXX43306.1"/>
    </source>
</evidence>
<dbReference type="InterPro" id="IPR013078">
    <property type="entry name" value="His_Pase_superF_clade-1"/>
</dbReference>